<dbReference type="WBParaSite" id="RSKR_0000971800.1">
    <property type="protein sequence ID" value="RSKR_0000971800.1"/>
    <property type="gene ID" value="RSKR_0000971800"/>
</dbReference>
<name>A0AC35UAK4_9BILA</name>
<sequence length="480" mass="53915">MQIHLLSLLVFVVGANIVDGADSDGKEFVFNFMQTDEYDISSVTTTNVIVIPLHKDSICSFQYTQTSDHKVVSISRSAFFGKTNEIIFDPNEVLLQPTWEVHDISMMPDKDFRIYVSCSEDVTLIAKYEDAYHAQGDIFLIPSISNAGNKYILSMPTGYDPVKGWITILPITKQLPFTVNVEGYVNGVLFSNQSRTYDSKIGDEQLYITVNPLNQDDYKATLKISGTSNFFITYLNPWAVSGSLQDGSCGISCNWDYITFMPMPVVGKECNKMLALPDQRIITNDFTTRLYVSPPNVPHNCNEMFKIQVYDKFDNVTGNCEIISDIGSSTISLTDKSEMGSETFEGETVMYRFGSFHHSPDNLTGYGHFAHYVPSVQEWVTGQTQFYTLAKDCSAELYTDQVNPDSIKLDGITLTKPKYTLNYMDYFNKKFGHFIVPISGYGVHSIDSGSNYVLYVVCKNVHSIYNGAGYLASFNQAKNQ</sequence>
<proteinExistence type="predicted"/>
<organism evidence="1 2">
    <name type="scientific">Rhabditophanes sp. KR3021</name>
    <dbReference type="NCBI Taxonomy" id="114890"/>
    <lineage>
        <taxon>Eukaryota</taxon>
        <taxon>Metazoa</taxon>
        <taxon>Ecdysozoa</taxon>
        <taxon>Nematoda</taxon>
        <taxon>Chromadorea</taxon>
        <taxon>Rhabditida</taxon>
        <taxon>Tylenchina</taxon>
        <taxon>Panagrolaimomorpha</taxon>
        <taxon>Strongyloidoidea</taxon>
        <taxon>Alloionematidae</taxon>
        <taxon>Rhabditophanes</taxon>
    </lineage>
</organism>
<accession>A0AC35UAK4</accession>
<evidence type="ECO:0000313" key="1">
    <source>
        <dbReference type="Proteomes" id="UP000095286"/>
    </source>
</evidence>
<protein>
    <submittedName>
        <fullName evidence="2">IgGFc_binding domain-containing protein</fullName>
    </submittedName>
</protein>
<reference evidence="2" key="1">
    <citation type="submission" date="2016-11" db="UniProtKB">
        <authorList>
            <consortium name="WormBaseParasite"/>
        </authorList>
    </citation>
    <scope>IDENTIFICATION</scope>
    <source>
        <strain evidence="2">KR3021</strain>
    </source>
</reference>
<dbReference type="Proteomes" id="UP000095286">
    <property type="component" value="Unplaced"/>
</dbReference>
<evidence type="ECO:0000313" key="2">
    <source>
        <dbReference type="WBParaSite" id="RSKR_0000971800.1"/>
    </source>
</evidence>